<dbReference type="InterPro" id="IPR005302">
    <property type="entry name" value="MoCF_Sase_C"/>
</dbReference>
<keyword evidence="4" id="KW-1185">Reference proteome</keyword>
<dbReference type="Proteomes" id="UP000199103">
    <property type="component" value="Chromosome I"/>
</dbReference>
<proteinExistence type="predicted"/>
<dbReference type="AlphaFoldDB" id="A0A1H2AHK7"/>
<dbReference type="GO" id="GO:0030170">
    <property type="term" value="F:pyridoxal phosphate binding"/>
    <property type="evidence" value="ECO:0007669"/>
    <property type="project" value="InterPro"/>
</dbReference>
<dbReference type="EMBL" id="LT629772">
    <property type="protein sequence ID" value="SDT44966.1"/>
    <property type="molecule type" value="Genomic_DNA"/>
</dbReference>
<dbReference type="InterPro" id="IPR011037">
    <property type="entry name" value="Pyrv_Knase-like_insert_dom_sf"/>
</dbReference>
<evidence type="ECO:0000313" key="3">
    <source>
        <dbReference type="EMBL" id="SDT44966.1"/>
    </source>
</evidence>
<feature type="domain" description="MOSC" evidence="2">
    <location>
        <begin position="117"/>
        <end position="272"/>
    </location>
</feature>
<protein>
    <recommendedName>
        <fullName evidence="2">MOSC domain-containing protein</fullName>
    </recommendedName>
</protein>
<dbReference type="GO" id="GO:0003824">
    <property type="term" value="F:catalytic activity"/>
    <property type="evidence" value="ECO:0007669"/>
    <property type="project" value="InterPro"/>
</dbReference>
<dbReference type="PROSITE" id="PS51340">
    <property type="entry name" value="MOSC"/>
    <property type="match status" value="1"/>
</dbReference>
<organism evidence="3 4">
    <name type="scientific">Microlunatus soli</name>
    <dbReference type="NCBI Taxonomy" id="630515"/>
    <lineage>
        <taxon>Bacteria</taxon>
        <taxon>Bacillati</taxon>
        <taxon>Actinomycetota</taxon>
        <taxon>Actinomycetes</taxon>
        <taxon>Propionibacteriales</taxon>
        <taxon>Propionibacteriaceae</taxon>
        <taxon>Microlunatus</taxon>
    </lineage>
</organism>
<gene>
    <name evidence="3" type="ORF">SAMN04489812_5913</name>
</gene>
<evidence type="ECO:0000313" key="4">
    <source>
        <dbReference type="Proteomes" id="UP000199103"/>
    </source>
</evidence>
<evidence type="ECO:0000259" key="2">
    <source>
        <dbReference type="PROSITE" id="PS51340"/>
    </source>
</evidence>
<dbReference type="Pfam" id="PF03473">
    <property type="entry name" value="MOSC"/>
    <property type="match status" value="1"/>
</dbReference>
<dbReference type="Pfam" id="PF03476">
    <property type="entry name" value="MOSC_N"/>
    <property type="match status" value="1"/>
</dbReference>
<feature type="region of interest" description="Disordered" evidence="1">
    <location>
        <begin position="1"/>
        <end position="21"/>
    </location>
</feature>
<name>A0A1H2AHK7_9ACTN</name>
<dbReference type="Gene3D" id="2.40.33.20">
    <property type="entry name" value="PK beta-barrel domain-like"/>
    <property type="match status" value="1"/>
</dbReference>
<dbReference type="GO" id="GO:0030151">
    <property type="term" value="F:molybdenum ion binding"/>
    <property type="evidence" value="ECO:0007669"/>
    <property type="project" value="InterPro"/>
</dbReference>
<dbReference type="SUPFAM" id="SSF50800">
    <property type="entry name" value="PK beta-barrel domain-like"/>
    <property type="match status" value="1"/>
</dbReference>
<dbReference type="InterPro" id="IPR005303">
    <property type="entry name" value="MOCOS_middle"/>
</dbReference>
<accession>A0A1H2AHK7</accession>
<sequence>MPPGRPTHGRLGGVPTDHTVTRLSTTPVKGLSLHHPDAIRLTARGVVGDRQFLLIDDNGKLQSCTRNQALYGLTAHWQQQSRRLSIRRGADELLTGVIEPGSAADTDMWGLRTLPADEVADPIWHTFFSDLIGRPVRLLQAREPAVDVQPATLLGTGSVQELARQAGLASIDPGRFRMLIEFSGGVPHVEDSWNGLRLQIGDAVLRAGGGVKRCAATTRNVDSGEVDLQTLRVITGYRGRQDSVLGPGALFGIYAAVLQPGTISVGDELIVDADG</sequence>
<reference evidence="3 4" key="1">
    <citation type="submission" date="2016-10" db="EMBL/GenBank/DDBJ databases">
        <authorList>
            <person name="de Groot N.N."/>
        </authorList>
    </citation>
    <scope>NUCLEOTIDE SEQUENCE [LARGE SCALE GENOMIC DNA]</scope>
    <source>
        <strain evidence="3 4">DSM 21800</strain>
    </source>
</reference>
<dbReference type="STRING" id="630515.SAMN04489812_5913"/>
<evidence type="ECO:0000256" key="1">
    <source>
        <dbReference type="SAM" id="MobiDB-lite"/>
    </source>
</evidence>